<name>A0A0F8WVN0_9ZZZZ</name>
<protein>
    <submittedName>
        <fullName evidence="1">Uncharacterized protein</fullName>
    </submittedName>
</protein>
<reference evidence="1" key="1">
    <citation type="journal article" date="2015" name="Nature">
        <title>Complex archaea that bridge the gap between prokaryotes and eukaryotes.</title>
        <authorList>
            <person name="Spang A."/>
            <person name="Saw J.H."/>
            <person name="Jorgensen S.L."/>
            <person name="Zaremba-Niedzwiedzka K."/>
            <person name="Martijn J."/>
            <person name="Lind A.E."/>
            <person name="van Eijk R."/>
            <person name="Schleper C."/>
            <person name="Guy L."/>
            <person name="Ettema T.J."/>
        </authorList>
    </citation>
    <scope>NUCLEOTIDE SEQUENCE</scope>
</reference>
<organism evidence="1">
    <name type="scientific">marine sediment metagenome</name>
    <dbReference type="NCBI Taxonomy" id="412755"/>
    <lineage>
        <taxon>unclassified sequences</taxon>
        <taxon>metagenomes</taxon>
        <taxon>ecological metagenomes</taxon>
    </lineage>
</organism>
<dbReference type="AlphaFoldDB" id="A0A0F8WVN0"/>
<dbReference type="EMBL" id="LAZR01066998">
    <property type="protein sequence ID" value="KKK52480.1"/>
    <property type="molecule type" value="Genomic_DNA"/>
</dbReference>
<accession>A0A0F8WVN0</accession>
<comment type="caution">
    <text evidence="1">The sequence shown here is derived from an EMBL/GenBank/DDBJ whole genome shotgun (WGS) entry which is preliminary data.</text>
</comment>
<proteinExistence type="predicted"/>
<sequence>MKTRSQLEHEQKYPGTRQICIECDDPTG</sequence>
<gene>
    <name evidence="1" type="ORF">LCGC14_3104530</name>
</gene>
<feature type="non-terminal residue" evidence="1">
    <location>
        <position position="28"/>
    </location>
</feature>
<evidence type="ECO:0000313" key="1">
    <source>
        <dbReference type="EMBL" id="KKK52480.1"/>
    </source>
</evidence>